<feature type="transmembrane region" description="Helical" evidence="2">
    <location>
        <begin position="34"/>
        <end position="52"/>
    </location>
</feature>
<feature type="transmembrane region" description="Helical" evidence="2">
    <location>
        <begin position="305"/>
        <end position="322"/>
    </location>
</feature>
<keyword evidence="4" id="KW-1185">Reference proteome</keyword>
<reference evidence="3 4" key="1">
    <citation type="submission" date="2023-09" db="EMBL/GenBank/DDBJ databases">
        <title>Micromonospora halotolerans DSM 45598 genome sequence.</title>
        <authorList>
            <person name="Mo P."/>
        </authorList>
    </citation>
    <scope>NUCLEOTIDE SEQUENCE [LARGE SCALE GENOMIC DNA]</scope>
    <source>
        <strain evidence="3 4">DSM 45598</strain>
    </source>
</reference>
<protein>
    <submittedName>
        <fullName evidence="3">Uncharacterized protein</fullName>
    </submittedName>
</protein>
<evidence type="ECO:0000313" key="4">
    <source>
        <dbReference type="Proteomes" id="UP001303001"/>
    </source>
</evidence>
<feature type="region of interest" description="Disordered" evidence="1">
    <location>
        <begin position="209"/>
        <end position="250"/>
    </location>
</feature>
<accession>A0ABZ0A1T8</accession>
<name>A0ABZ0A1T8_9ACTN</name>
<dbReference type="Proteomes" id="UP001303001">
    <property type="component" value="Chromosome"/>
</dbReference>
<keyword evidence="2" id="KW-1133">Transmembrane helix</keyword>
<keyword evidence="2" id="KW-0812">Transmembrane</keyword>
<evidence type="ECO:0000256" key="2">
    <source>
        <dbReference type="SAM" id="Phobius"/>
    </source>
</evidence>
<proteinExistence type="predicted"/>
<feature type="transmembrane region" description="Helical" evidence="2">
    <location>
        <begin position="59"/>
        <end position="80"/>
    </location>
</feature>
<feature type="transmembrane region" description="Helical" evidence="2">
    <location>
        <begin position="184"/>
        <end position="202"/>
    </location>
</feature>
<dbReference type="EMBL" id="CP134876">
    <property type="protein sequence ID" value="WNM41494.1"/>
    <property type="molecule type" value="Genomic_DNA"/>
</dbReference>
<feature type="transmembrane region" description="Helical" evidence="2">
    <location>
        <begin position="155"/>
        <end position="172"/>
    </location>
</feature>
<gene>
    <name evidence="3" type="ORF">RMN56_09170</name>
</gene>
<feature type="transmembrane region" description="Helical" evidence="2">
    <location>
        <begin position="334"/>
        <end position="355"/>
    </location>
</feature>
<sequence>MTAKRRRLPPAIALLLLAPWAAECSWGGFTLAGMPFVVLVLAPMYGGAALLIRETARRLCLGWPGIVALAAAFGVVQAGLVDQSLFNPGFLADTEFADTQRVAEATMVPGLGFSARQAADYVGNHVALSICGPIALVESYLGAGRRLRPWLSRPGLVVVALLWLGGSLLVFADDGGRKNFLAAPGQLAFAAAVALALIAAALRHRPRPAAYATPPAPHRPAPATTVAPHPPRPLTPNNPTAPDQPQPVSSAAPRPVWIGLVVAVAYAGAGLVPAWPGIALALALAATAAVLLVRWSRRPGWGQRHVLAAGSASLLVAAAYAYGVPTYGPATPAAAMVGDVAISVILLALVGGAGWRLRAPGSRAHAPAR</sequence>
<evidence type="ECO:0000313" key="3">
    <source>
        <dbReference type="EMBL" id="WNM41494.1"/>
    </source>
</evidence>
<evidence type="ECO:0000256" key="1">
    <source>
        <dbReference type="SAM" id="MobiDB-lite"/>
    </source>
</evidence>
<feature type="transmembrane region" description="Helical" evidence="2">
    <location>
        <begin position="275"/>
        <end position="293"/>
    </location>
</feature>
<organism evidence="3 4">
    <name type="scientific">Micromonospora halotolerans</name>
    <dbReference type="NCBI Taxonomy" id="709879"/>
    <lineage>
        <taxon>Bacteria</taxon>
        <taxon>Bacillati</taxon>
        <taxon>Actinomycetota</taxon>
        <taxon>Actinomycetes</taxon>
        <taxon>Micromonosporales</taxon>
        <taxon>Micromonosporaceae</taxon>
        <taxon>Micromonospora</taxon>
    </lineage>
</organism>
<dbReference type="RefSeq" id="WP_313723408.1">
    <property type="nucleotide sequence ID" value="NZ_CP134876.1"/>
</dbReference>
<keyword evidence="2" id="KW-0472">Membrane</keyword>